<comment type="caution">
    <text evidence="3">The sequence shown here is derived from an EMBL/GenBank/DDBJ whole genome shotgun (WGS) entry which is preliminary data.</text>
</comment>
<dbReference type="PANTHER" id="PTHR31088">
    <property type="entry name" value="MEMBRANE-ASSOCIATED PROTEIN VIPP1, CHLOROPLASTIC"/>
    <property type="match status" value="1"/>
</dbReference>
<dbReference type="AlphaFoldDB" id="D1NVP5"/>
<gene>
    <name evidence="4" type="ORF">BGLCM_0514</name>
    <name evidence="3" type="ORF">BIFGAL_03936</name>
</gene>
<dbReference type="PANTHER" id="PTHR31088:SF6">
    <property type="entry name" value="PHAGE SHOCK PROTEIN A"/>
    <property type="match status" value="1"/>
</dbReference>
<name>D1NVP5_9BIFI</name>
<evidence type="ECO:0000313" key="4">
    <source>
        <dbReference type="EMBL" id="KFI59402.1"/>
    </source>
</evidence>
<evidence type="ECO:0000313" key="3">
    <source>
        <dbReference type="EMBL" id="EFA22896.1"/>
    </source>
</evidence>
<dbReference type="RefSeq" id="WP_006295388.1">
    <property type="nucleotide sequence ID" value="NZ_ABXB03000003.1"/>
</dbReference>
<feature type="compositionally biased region" description="Polar residues" evidence="2">
    <location>
        <begin position="184"/>
        <end position="196"/>
    </location>
</feature>
<dbReference type="EMBL" id="ABXB03000003">
    <property type="protein sequence ID" value="EFA22896.1"/>
    <property type="molecule type" value="Genomic_DNA"/>
</dbReference>
<dbReference type="Proteomes" id="UP000003656">
    <property type="component" value="Unassembled WGS sequence"/>
</dbReference>
<evidence type="ECO:0000256" key="2">
    <source>
        <dbReference type="SAM" id="MobiDB-lite"/>
    </source>
</evidence>
<dbReference type="Pfam" id="PF04012">
    <property type="entry name" value="PspA_IM30"/>
    <property type="match status" value="1"/>
</dbReference>
<proteinExistence type="inferred from homology"/>
<accession>D1NVP5</accession>
<sequence length="225" mass="24651">MGILQRFSDIMRSNINALLDKAEDPAKLVDQMLLDLRKDLAEVKKETAGVMADATRAKRDLDACDQEIARYDKAARAALQAGNEGDARALLAKKVALQESRESLAKVYDMSEANAKKMREMHDKLVSDINSLETRRSTIKAKVAAAKAQQHMNDITSGGDRARSSMEAFDRMEDKADKMLDQAQAASELNGQNDPQSDLADKYLSGANSPSVDDELAQLKASMGM</sequence>
<evidence type="ECO:0000313" key="6">
    <source>
        <dbReference type="Proteomes" id="UP000029074"/>
    </source>
</evidence>
<reference evidence="3 5" key="1">
    <citation type="submission" date="2009-11" db="EMBL/GenBank/DDBJ databases">
        <authorList>
            <person name="Weinstock G."/>
            <person name="Sodergren E."/>
            <person name="Clifton S."/>
            <person name="Fulton L."/>
            <person name="Fulton B."/>
            <person name="Courtney L."/>
            <person name="Fronick C."/>
            <person name="Harrison M."/>
            <person name="Strong C."/>
            <person name="Farmer C."/>
            <person name="Delahaunty K."/>
            <person name="Markovic C."/>
            <person name="Hall O."/>
            <person name="Minx P."/>
            <person name="Tomlinson C."/>
            <person name="Mitreva M."/>
            <person name="Nelson J."/>
            <person name="Hou S."/>
            <person name="Wollam A."/>
            <person name="Pepin K.H."/>
            <person name="Johnson M."/>
            <person name="Bhonagiri V."/>
            <person name="Nash W.E."/>
            <person name="Warren W."/>
            <person name="Chinwalla A."/>
            <person name="Mardis E.R."/>
            <person name="Wilson R.K."/>
        </authorList>
    </citation>
    <scope>NUCLEOTIDE SEQUENCE [LARGE SCALE GENOMIC DNA]</scope>
    <source>
        <strain evidence="3 5">DSM 20093</strain>
    </source>
</reference>
<reference evidence="4 6" key="2">
    <citation type="submission" date="2014-03" db="EMBL/GenBank/DDBJ databases">
        <title>Genomics of Bifidobacteria.</title>
        <authorList>
            <person name="Ventura M."/>
            <person name="Milani C."/>
            <person name="Lugli G.A."/>
        </authorList>
    </citation>
    <scope>NUCLEOTIDE SEQUENCE [LARGE SCALE GENOMIC DNA]</scope>
    <source>
        <strain evidence="4 6">LMG 11596</strain>
    </source>
</reference>
<keyword evidence="6" id="KW-1185">Reference proteome</keyword>
<feature type="region of interest" description="Disordered" evidence="2">
    <location>
        <begin position="172"/>
        <end position="225"/>
    </location>
</feature>
<dbReference type="Proteomes" id="UP000029074">
    <property type="component" value="Unassembled WGS sequence"/>
</dbReference>
<evidence type="ECO:0000313" key="5">
    <source>
        <dbReference type="Proteomes" id="UP000003656"/>
    </source>
</evidence>
<dbReference type="InterPro" id="IPR007157">
    <property type="entry name" value="PspA_VIPP1"/>
</dbReference>
<dbReference type="OrthoDB" id="9779630at2"/>
<comment type="similarity">
    <text evidence="1">Belongs to the PspA/Vipp/IM30 family.</text>
</comment>
<dbReference type="eggNOG" id="COG1842">
    <property type="taxonomic scope" value="Bacteria"/>
</dbReference>
<dbReference type="EMBL" id="JGYW01000003">
    <property type="protein sequence ID" value="KFI59402.1"/>
    <property type="molecule type" value="Genomic_DNA"/>
</dbReference>
<organism evidence="3 5">
    <name type="scientific">Bifidobacterium gallicum DSM 20093 = LMG 11596</name>
    <dbReference type="NCBI Taxonomy" id="561180"/>
    <lineage>
        <taxon>Bacteria</taxon>
        <taxon>Bacillati</taxon>
        <taxon>Actinomycetota</taxon>
        <taxon>Actinomycetes</taxon>
        <taxon>Bifidobacteriales</taxon>
        <taxon>Bifidobacteriaceae</taxon>
        <taxon>Bifidobacterium</taxon>
    </lineage>
</organism>
<evidence type="ECO:0000256" key="1">
    <source>
        <dbReference type="ARBA" id="ARBA00043985"/>
    </source>
</evidence>
<dbReference type="STRING" id="561180.BIFGAL_03936"/>
<protein>
    <submittedName>
        <fullName evidence="4">Phage-shock protein</fullName>
    </submittedName>
    <submittedName>
        <fullName evidence="3">PspA/IM30 family protein</fullName>
    </submittedName>
</protein>